<dbReference type="AlphaFoldDB" id="A0A5M9EMM4"/>
<dbReference type="RefSeq" id="WP_002828588.1">
    <property type="nucleotide sequence ID" value="NZ_CABKOP010000011.1"/>
</dbReference>
<evidence type="ECO:0000256" key="2">
    <source>
        <dbReference type="SAM" id="Phobius"/>
    </source>
</evidence>
<evidence type="ECO:0000256" key="1">
    <source>
        <dbReference type="SAM" id="MobiDB-lite"/>
    </source>
</evidence>
<feature type="transmembrane region" description="Helical" evidence="2">
    <location>
        <begin position="76"/>
        <end position="96"/>
    </location>
</feature>
<dbReference type="GeneID" id="93950653"/>
<dbReference type="Proteomes" id="UP001215461">
    <property type="component" value="Unassembled WGS sequence"/>
</dbReference>
<name>A0A5M9EMM4_WEIPA</name>
<sequence>MVFKKKSQVTTRQQRSKVVDNSKPGVEGENREDNIASPELLTREEHRITRHGRYELDSQTRKLTKNGKTSRLKHRLNVTIIVLIVLIIITYLILFFL</sequence>
<keyword evidence="2" id="KW-1133">Transmembrane helix</keyword>
<organism evidence="3 4">
    <name type="scientific">Weissella paramesenteroides</name>
    <name type="common">Leuconostoc paramesenteroides</name>
    <dbReference type="NCBI Taxonomy" id="1249"/>
    <lineage>
        <taxon>Bacteria</taxon>
        <taxon>Bacillati</taxon>
        <taxon>Bacillota</taxon>
        <taxon>Bacilli</taxon>
        <taxon>Lactobacillales</taxon>
        <taxon>Lactobacillaceae</taxon>
        <taxon>Weissella</taxon>
    </lineage>
</organism>
<accession>A0A5M9EMM4</accession>
<comment type="caution">
    <text evidence="3">The sequence shown here is derived from an EMBL/GenBank/DDBJ whole genome shotgun (WGS) entry which is preliminary data.</text>
</comment>
<reference evidence="3 4" key="1">
    <citation type="submission" date="2020-03" db="EMBL/GenBank/DDBJ databases">
        <title>Comparative genomics of Weissella paramesenteroides.</title>
        <authorList>
            <person name="Kant R."/>
            <person name="Takala T."/>
            <person name="Saris P."/>
        </authorList>
    </citation>
    <scope>NUCLEOTIDE SEQUENCE [LARGE SCALE GENOMIC DNA]</scope>
    <source>
        <strain evidence="3 4">SJ27-4</strain>
    </source>
</reference>
<dbReference type="SMR" id="A0A5M9EMM4"/>
<keyword evidence="2" id="KW-0472">Membrane</keyword>
<dbReference type="EMBL" id="JAANXN010000007">
    <property type="protein sequence ID" value="MDF8371186.1"/>
    <property type="molecule type" value="Genomic_DNA"/>
</dbReference>
<keyword evidence="2" id="KW-0812">Transmembrane</keyword>
<gene>
    <name evidence="3" type="ORF">G9403_05960</name>
</gene>
<feature type="region of interest" description="Disordered" evidence="1">
    <location>
        <begin position="1"/>
        <end position="38"/>
    </location>
</feature>
<evidence type="ECO:0000313" key="3">
    <source>
        <dbReference type="EMBL" id="MDF8371186.1"/>
    </source>
</evidence>
<dbReference type="KEGG" id="wpa:CO680_01625"/>
<evidence type="ECO:0000313" key="4">
    <source>
        <dbReference type="Proteomes" id="UP001215461"/>
    </source>
</evidence>
<protein>
    <submittedName>
        <fullName evidence="3">Uncharacterized protein</fullName>
    </submittedName>
</protein>
<proteinExistence type="predicted"/>